<dbReference type="AlphaFoldDB" id="A0A5J6MSI5"/>
<dbReference type="KEGG" id="hadh:FRZ61_04550"/>
<evidence type="ECO:0000313" key="1">
    <source>
        <dbReference type="EMBL" id="QEX20538.1"/>
    </source>
</evidence>
<dbReference type="EMBL" id="CP042582">
    <property type="protein sequence ID" value="QEX20538.1"/>
    <property type="molecule type" value="Genomic_DNA"/>
</dbReference>
<sequence>MPDPIDTATGELTLVPDPRFRLQWPITAAFRERIGNEESRGSGGYLARNGDALGAYQLRPIALQDIGWRDDNGNWTEKSGVANDNDFLFSPLKQEIALKEFLLHNRRLLGANDFAVPIGQVVRGIKGDFTITENGLAAAMHRGGAPAVKRYLKFLAEQGWVSDETKFPSDWADKFKPIETRLRKFADIPYLRPHGH</sequence>
<dbReference type="Proteomes" id="UP000325797">
    <property type="component" value="Chromosome"/>
</dbReference>
<gene>
    <name evidence="1" type="ORF">FRZ61_04550</name>
</gene>
<reference evidence="1 2" key="1">
    <citation type="submission" date="2019-08" db="EMBL/GenBank/DDBJ databases">
        <title>Hyperibacter terrae gen. nov., sp. nov. and Hyperibacter viscosus sp. nov., two new members in the family Rhodospirillaceae isolated from the rhizosphere of Hypericum perforatum.</title>
        <authorList>
            <person name="Noviana Z."/>
        </authorList>
    </citation>
    <scope>NUCLEOTIDE SEQUENCE [LARGE SCALE GENOMIC DNA]</scope>
    <source>
        <strain evidence="1 2">R5959</strain>
    </source>
</reference>
<dbReference type="OrthoDB" id="7258228at2"/>
<keyword evidence="2" id="KW-1185">Reference proteome</keyword>
<accession>A0A5J6MSI5</accession>
<name>A0A5J6MSI5_9PROT</name>
<evidence type="ECO:0000313" key="2">
    <source>
        <dbReference type="Proteomes" id="UP000325797"/>
    </source>
</evidence>
<proteinExistence type="predicted"/>
<organism evidence="1 2">
    <name type="scientific">Hypericibacter adhaerens</name>
    <dbReference type="NCBI Taxonomy" id="2602016"/>
    <lineage>
        <taxon>Bacteria</taxon>
        <taxon>Pseudomonadati</taxon>
        <taxon>Pseudomonadota</taxon>
        <taxon>Alphaproteobacteria</taxon>
        <taxon>Rhodospirillales</taxon>
        <taxon>Dongiaceae</taxon>
        <taxon>Hypericibacter</taxon>
    </lineage>
</organism>
<protein>
    <submittedName>
        <fullName evidence="1">Uncharacterized protein</fullName>
    </submittedName>
</protein>
<dbReference type="RefSeq" id="WP_151114771.1">
    <property type="nucleotide sequence ID" value="NZ_CP042582.1"/>
</dbReference>